<proteinExistence type="predicted"/>
<keyword evidence="1" id="KW-1133">Transmembrane helix</keyword>
<evidence type="ECO:0000313" key="2">
    <source>
        <dbReference type="EMBL" id="CAG9932151.1"/>
    </source>
</evidence>
<dbReference type="RefSeq" id="WP_239796128.1">
    <property type="nucleotide sequence ID" value="NZ_OU912926.1"/>
</dbReference>
<accession>A0ABN8AKH7</accession>
<name>A0ABN8AKH7_9PROT</name>
<protein>
    <submittedName>
        <fullName evidence="2">Type IV pilus assembly protein PilV</fullName>
    </submittedName>
</protein>
<gene>
    <name evidence="2" type="ORF">NTG6680_0898</name>
</gene>
<keyword evidence="1" id="KW-0472">Membrane</keyword>
<evidence type="ECO:0000313" key="3">
    <source>
        <dbReference type="Proteomes" id="UP000839052"/>
    </source>
</evidence>
<dbReference type="NCBIfam" id="TIGR02523">
    <property type="entry name" value="type_IV_pilV"/>
    <property type="match status" value="1"/>
</dbReference>
<feature type="transmembrane region" description="Helical" evidence="1">
    <location>
        <begin position="12"/>
        <end position="32"/>
    </location>
</feature>
<dbReference type="InterPro" id="IPR013362">
    <property type="entry name" value="Pilus_4_PilV"/>
</dbReference>
<keyword evidence="3" id="KW-1185">Reference proteome</keyword>
<organism evidence="2 3">
    <name type="scientific">Candidatus Nitrotoga arctica</name>
    <dbReference type="NCBI Taxonomy" id="453162"/>
    <lineage>
        <taxon>Bacteria</taxon>
        <taxon>Pseudomonadati</taxon>
        <taxon>Pseudomonadota</taxon>
        <taxon>Betaproteobacteria</taxon>
        <taxon>Nitrosomonadales</taxon>
        <taxon>Gallionellaceae</taxon>
        <taxon>Candidatus Nitrotoga</taxon>
    </lineage>
</organism>
<keyword evidence="1" id="KW-0812">Transmembrane</keyword>
<dbReference type="Proteomes" id="UP000839052">
    <property type="component" value="Chromosome"/>
</dbReference>
<evidence type="ECO:0000256" key="1">
    <source>
        <dbReference type="SAM" id="Phobius"/>
    </source>
</evidence>
<sequence length="178" mass="18296">MPLTKTQSGFTLLEVLVAIVVLSLGLIGLAGLQAASLSNNQTAYYRGIATQQAYDIADRLRANLAGAGSLHGFSYNNLTAGLPVGNPDCFAAACTPENMAISDHRQWNTANATLLPSGNGTVVCADGPAAAGCTAATGNWVFNITVMWTEKSMGGVADPSCPVGSPANMRCFVTSITP</sequence>
<dbReference type="EMBL" id="OU912926">
    <property type="protein sequence ID" value="CAG9932151.1"/>
    <property type="molecule type" value="Genomic_DNA"/>
</dbReference>
<reference evidence="2 3" key="1">
    <citation type="submission" date="2021-10" db="EMBL/GenBank/DDBJ databases">
        <authorList>
            <person name="Koch H."/>
        </authorList>
    </citation>
    <scope>NUCLEOTIDE SEQUENCE [LARGE SCALE GENOMIC DNA]</scope>
    <source>
        <strain evidence="2">6680</strain>
    </source>
</reference>
<dbReference type="InterPro" id="IPR012902">
    <property type="entry name" value="N_methyl_site"/>
</dbReference>
<dbReference type="Pfam" id="PF07963">
    <property type="entry name" value="N_methyl"/>
    <property type="match status" value="1"/>
</dbReference>
<dbReference type="NCBIfam" id="TIGR02532">
    <property type="entry name" value="IV_pilin_GFxxxE"/>
    <property type="match status" value="1"/>
</dbReference>